<dbReference type="SUPFAM" id="SSF82693">
    <property type="entry name" value="Multidrug efflux transporter AcrB pore domain, PN1, PN2, PC1 and PC2 subdomains"/>
    <property type="match status" value="1"/>
</dbReference>
<dbReference type="EMBL" id="AUZZ01001915">
    <property type="protein sequence ID" value="EQD62431.1"/>
    <property type="molecule type" value="Genomic_DNA"/>
</dbReference>
<dbReference type="GO" id="GO:0005886">
    <property type="term" value="C:plasma membrane"/>
    <property type="evidence" value="ECO:0007669"/>
    <property type="project" value="TreeGrafter"/>
</dbReference>
<dbReference type="PANTHER" id="PTHR32063">
    <property type="match status" value="1"/>
</dbReference>
<sequence length="159" mass="17218">LNYSANKALTQISAQVNAVRNQLPPQSQLPVIALAKNQTTDTMYLGYFSSVLRPNALTDFLLRVVQPQLNAIPGVQNAEILGGRIFALRAWLDPNRMAAYGVTAADVSQALAANNYLSAAGHTKGRMVSINLTASTDPKTLRAFRNLVIRDQNGAIVRL</sequence>
<proteinExistence type="predicted"/>
<organism evidence="1">
    <name type="scientific">mine drainage metagenome</name>
    <dbReference type="NCBI Taxonomy" id="410659"/>
    <lineage>
        <taxon>unclassified sequences</taxon>
        <taxon>metagenomes</taxon>
        <taxon>ecological metagenomes</taxon>
    </lineage>
</organism>
<feature type="non-terminal residue" evidence="1">
    <location>
        <position position="159"/>
    </location>
</feature>
<evidence type="ECO:0000313" key="1">
    <source>
        <dbReference type="EMBL" id="EQD62431.1"/>
    </source>
</evidence>
<comment type="caution">
    <text evidence="1">The sequence shown here is derived from an EMBL/GenBank/DDBJ whole genome shotgun (WGS) entry which is preliminary data.</text>
</comment>
<dbReference type="Pfam" id="PF00873">
    <property type="entry name" value="ACR_tran"/>
    <property type="match status" value="1"/>
</dbReference>
<accession>T1APB7</accession>
<dbReference type="Gene3D" id="3.30.2090.10">
    <property type="entry name" value="Multidrug efflux transporter AcrB TolC docking domain, DN and DC subdomains"/>
    <property type="match status" value="1"/>
</dbReference>
<feature type="non-terminal residue" evidence="1">
    <location>
        <position position="1"/>
    </location>
</feature>
<dbReference type="InterPro" id="IPR027463">
    <property type="entry name" value="AcrB_DN_DC_subdom"/>
</dbReference>
<dbReference type="Gene3D" id="3.30.70.1430">
    <property type="entry name" value="Multidrug efflux transporter AcrB pore domain"/>
    <property type="match status" value="1"/>
</dbReference>
<reference evidence="1" key="1">
    <citation type="submission" date="2013-08" db="EMBL/GenBank/DDBJ databases">
        <authorList>
            <person name="Mendez C."/>
            <person name="Richter M."/>
            <person name="Ferrer M."/>
            <person name="Sanchez J."/>
        </authorList>
    </citation>
    <scope>NUCLEOTIDE SEQUENCE</scope>
</reference>
<reference evidence="1" key="2">
    <citation type="journal article" date="2014" name="ISME J.">
        <title>Microbial stratification in low pH oxic and suboxic macroscopic growths along an acid mine drainage.</title>
        <authorList>
            <person name="Mendez-Garcia C."/>
            <person name="Mesa V."/>
            <person name="Sprenger R.R."/>
            <person name="Richter M."/>
            <person name="Diez M.S."/>
            <person name="Solano J."/>
            <person name="Bargiela R."/>
            <person name="Golyshina O.V."/>
            <person name="Manteca A."/>
            <person name="Ramos J.L."/>
            <person name="Gallego J.R."/>
            <person name="Llorente I."/>
            <person name="Martins Dos Santos V.A."/>
            <person name="Jensen O.N."/>
            <person name="Pelaez A.I."/>
            <person name="Sanchez J."/>
            <person name="Ferrer M."/>
        </authorList>
    </citation>
    <scope>NUCLEOTIDE SEQUENCE</scope>
</reference>
<gene>
    <name evidence="1" type="ORF">B2A_02822</name>
</gene>
<dbReference type="PANTHER" id="PTHR32063:SF14">
    <property type="entry name" value="BLL4319 PROTEIN"/>
    <property type="match status" value="1"/>
</dbReference>
<name>T1APB7_9ZZZZ</name>
<dbReference type="SUPFAM" id="SSF82714">
    <property type="entry name" value="Multidrug efflux transporter AcrB TolC docking domain, DN and DC subdomains"/>
    <property type="match status" value="1"/>
</dbReference>
<dbReference type="GO" id="GO:0042910">
    <property type="term" value="F:xenobiotic transmembrane transporter activity"/>
    <property type="evidence" value="ECO:0007669"/>
    <property type="project" value="TreeGrafter"/>
</dbReference>
<dbReference type="InterPro" id="IPR001036">
    <property type="entry name" value="Acrflvin-R"/>
</dbReference>
<dbReference type="AlphaFoldDB" id="T1APB7"/>
<protein>
    <submittedName>
        <fullName evidence="1">Multidrug resistance protein</fullName>
    </submittedName>
</protein>
<dbReference type="Gene3D" id="3.30.70.1320">
    <property type="entry name" value="Multidrug efflux transporter AcrB pore domain like"/>
    <property type="match status" value="1"/>
</dbReference>